<evidence type="ECO:0000313" key="1">
    <source>
        <dbReference type="EMBL" id="KAJ7342721.1"/>
    </source>
</evidence>
<keyword evidence="2" id="KW-1185">Reference proteome</keyword>
<name>A0AAD7EPI5_9AGAR</name>
<evidence type="ECO:0008006" key="3">
    <source>
        <dbReference type="Google" id="ProtNLM"/>
    </source>
</evidence>
<dbReference type="AlphaFoldDB" id="A0AAD7EPI5"/>
<evidence type="ECO:0000313" key="2">
    <source>
        <dbReference type="Proteomes" id="UP001218218"/>
    </source>
</evidence>
<protein>
    <recommendedName>
        <fullName evidence="3">DDE Tnp4 domain-containing protein</fullName>
    </recommendedName>
</protein>
<proteinExistence type="predicted"/>
<comment type="caution">
    <text evidence="1">The sequence shown here is derived from an EMBL/GenBank/DDBJ whole genome shotgun (WGS) entry which is preliminary data.</text>
</comment>
<dbReference type="EMBL" id="JARIHO010000024">
    <property type="protein sequence ID" value="KAJ7342721.1"/>
    <property type="molecule type" value="Genomic_DNA"/>
</dbReference>
<gene>
    <name evidence="1" type="ORF">DFH08DRAFT_962770</name>
</gene>
<reference evidence="1" key="1">
    <citation type="submission" date="2023-03" db="EMBL/GenBank/DDBJ databases">
        <title>Massive genome expansion in bonnet fungi (Mycena s.s.) driven by repeated elements and novel gene families across ecological guilds.</title>
        <authorList>
            <consortium name="Lawrence Berkeley National Laboratory"/>
            <person name="Harder C.B."/>
            <person name="Miyauchi S."/>
            <person name="Viragh M."/>
            <person name="Kuo A."/>
            <person name="Thoen E."/>
            <person name="Andreopoulos B."/>
            <person name="Lu D."/>
            <person name="Skrede I."/>
            <person name="Drula E."/>
            <person name="Henrissat B."/>
            <person name="Morin E."/>
            <person name="Kohler A."/>
            <person name="Barry K."/>
            <person name="LaButti K."/>
            <person name="Morin E."/>
            <person name="Salamov A."/>
            <person name="Lipzen A."/>
            <person name="Mereny Z."/>
            <person name="Hegedus B."/>
            <person name="Baldrian P."/>
            <person name="Stursova M."/>
            <person name="Weitz H."/>
            <person name="Taylor A."/>
            <person name="Grigoriev I.V."/>
            <person name="Nagy L.G."/>
            <person name="Martin F."/>
            <person name="Kauserud H."/>
        </authorList>
    </citation>
    <scope>NUCLEOTIDE SEQUENCE</scope>
    <source>
        <strain evidence="1">CBHHK002</strain>
    </source>
</reference>
<accession>A0AAD7EPI5</accession>
<organism evidence="1 2">
    <name type="scientific">Mycena albidolilacea</name>
    <dbReference type="NCBI Taxonomy" id="1033008"/>
    <lineage>
        <taxon>Eukaryota</taxon>
        <taxon>Fungi</taxon>
        <taxon>Dikarya</taxon>
        <taxon>Basidiomycota</taxon>
        <taxon>Agaricomycotina</taxon>
        <taxon>Agaricomycetes</taxon>
        <taxon>Agaricomycetidae</taxon>
        <taxon>Agaricales</taxon>
        <taxon>Marasmiineae</taxon>
        <taxon>Mycenaceae</taxon>
        <taxon>Mycena</taxon>
    </lineage>
</organism>
<dbReference type="Proteomes" id="UP001218218">
    <property type="component" value="Unassembled WGS sequence"/>
</dbReference>
<sequence length="125" mass="13926">MVRIRSEHVIGFLKGRFQSLKGLRVSIKDAKTHQFATYWVTACIGVHSFAMQCEEEARGPEDDEEVVMADPFIGEGLSSDLDSNGDGNVGSVPAGATVHAGKAMREHLKRLLFRSKDRRQRHCLE</sequence>